<proteinExistence type="predicted"/>
<name>A0A2Z6MTI3_TRISU</name>
<dbReference type="InterPro" id="IPR032675">
    <property type="entry name" value="LRR_dom_sf"/>
</dbReference>
<dbReference type="PANTHER" id="PTHR13318">
    <property type="entry name" value="PARTNER OF PAIRED, ISOFORM B-RELATED"/>
    <property type="match status" value="1"/>
</dbReference>
<dbReference type="OrthoDB" id="6066220at2759"/>
<evidence type="ECO:0000313" key="2">
    <source>
        <dbReference type="Proteomes" id="UP000242715"/>
    </source>
</evidence>
<dbReference type="AlphaFoldDB" id="A0A2Z6MTI3"/>
<sequence length="527" mass="60051">MLADLYLPDECWEYIITFHIDHNRSMESLSVVSKQFLSITNRLRFSFTLGYRTVPFLPLLFGRFTNLTSLNLTSFYCNLNGLLRQISCFPLKLTSLSLSNHNNIPTDGMRAFSKKIKTLTSLTCSNMKSINSTDIFLISDCFPLLEVLDLSDPYHCEENEEVEPLLLTLFKLRKVNLSRHHYIDNKLIFHLFKNCKCLEEAILLMCFRISFDGIGSALRERPTLRSLSFSNAYYVTSITSHFIASLVSSTSLTCLDLTSSNISNELLYSIAREGLPLTRLCLQCCKGYSYDGLYCLLSKCRHIQHLDLGVTDFLNDQHVMELSLFLGELVSINLSCCYKLTVSAFFAVVKNCPSLSDIKMELTSIGKKSPESSKSLIDFTARLQLKYLCLAHNRWLTDENIIMFASISPNLQLLDLSNCGGIEEGIAEVLRMCCNIRHLNLSHCSRVNLLEINFEVPKLEVLNLSYTNVDDETLYVFSKSCRGLLQLSPKGCTKVTEKGMKRVMENCRQLRLIKSTVEKENKFNFVQ</sequence>
<evidence type="ECO:0008006" key="3">
    <source>
        <dbReference type="Google" id="ProtNLM"/>
    </source>
</evidence>
<dbReference type="Proteomes" id="UP000242715">
    <property type="component" value="Unassembled WGS sequence"/>
</dbReference>
<dbReference type="SUPFAM" id="SSF52047">
    <property type="entry name" value="RNI-like"/>
    <property type="match status" value="2"/>
</dbReference>
<evidence type="ECO:0000313" key="1">
    <source>
        <dbReference type="EMBL" id="GAU28312.1"/>
    </source>
</evidence>
<dbReference type="InterPro" id="IPR001611">
    <property type="entry name" value="Leu-rich_rpt"/>
</dbReference>
<organism evidence="1 2">
    <name type="scientific">Trifolium subterraneum</name>
    <name type="common">Subterranean clover</name>
    <dbReference type="NCBI Taxonomy" id="3900"/>
    <lineage>
        <taxon>Eukaryota</taxon>
        <taxon>Viridiplantae</taxon>
        <taxon>Streptophyta</taxon>
        <taxon>Embryophyta</taxon>
        <taxon>Tracheophyta</taxon>
        <taxon>Spermatophyta</taxon>
        <taxon>Magnoliopsida</taxon>
        <taxon>eudicotyledons</taxon>
        <taxon>Gunneridae</taxon>
        <taxon>Pentapetalae</taxon>
        <taxon>rosids</taxon>
        <taxon>fabids</taxon>
        <taxon>Fabales</taxon>
        <taxon>Fabaceae</taxon>
        <taxon>Papilionoideae</taxon>
        <taxon>50 kb inversion clade</taxon>
        <taxon>NPAAA clade</taxon>
        <taxon>Hologalegina</taxon>
        <taxon>IRL clade</taxon>
        <taxon>Trifolieae</taxon>
        <taxon>Trifolium</taxon>
    </lineage>
</organism>
<accession>A0A2Z6MTI3</accession>
<dbReference type="Pfam" id="PF13516">
    <property type="entry name" value="LRR_6"/>
    <property type="match status" value="1"/>
</dbReference>
<dbReference type="GO" id="GO:0031146">
    <property type="term" value="P:SCF-dependent proteasomal ubiquitin-dependent protein catabolic process"/>
    <property type="evidence" value="ECO:0007669"/>
    <property type="project" value="TreeGrafter"/>
</dbReference>
<reference evidence="2" key="1">
    <citation type="journal article" date="2017" name="Front. Plant Sci.">
        <title>Climate Clever Clovers: New Paradigm to Reduce the Environmental Footprint of Ruminants by Breeding Low Methanogenic Forages Utilizing Haplotype Variation.</title>
        <authorList>
            <person name="Kaur P."/>
            <person name="Appels R."/>
            <person name="Bayer P.E."/>
            <person name="Keeble-Gagnere G."/>
            <person name="Wang J."/>
            <person name="Hirakawa H."/>
            <person name="Shirasawa K."/>
            <person name="Vercoe P."/>
            <person name="Stefanova K."/>
            <person name="Durmic Z."/>
            <person name="Nichols P."/>
            <person name="Revell C."/>
            <person name="Isobe S.N."/>
            <person name="Edwards D."/>
            <person name="Erskine W."/>
        </authorList>
    </citation>
    <scope>NUCLEOTIDE SEQUENCE [LARGE SCALE GENOMIC DNA]</scope>
    <source>
        <strain evidence="2">cv. Daliak</strain>
    </source>
</reference>
<keyword evidence="2" id="KW-1185">Reference proteome</keyword>
<dbReference type="Gene3D" id="3.80.10.10">
    <property type="entry name" value="Ribonuclease Inhibitor"/>
    <property type="match status" value="3"/>
</dbReference>
<dbReference type="GO" id="GO:0019005">
    <property type="term" value="C:SCF ubiquitin ligase complex"/>
    <property type="evidence" value="ECO:0007669"/>
    <property type="project" value="TreeGrafter"/>
</dbReference>
<protein>
    <recommendedName>
        <fullName evidence="3">F-box domain-containing protein</fullName>
    </recommendedName>
</protein>
<dbReference type="SMART" id="SM00367">
    <property type="entry name" value="LRR_CC"/>
    <property type="match status" value="8"/>
</dbReference>
<dbReference type="InterPro" id="IPR006553">
    <property type="entry name" value="Leu-rich_rpt_Cys-con_subtyp"/>
</dbReference>
<gene>
    <name evidence="1" type="ORF">TSUD_256400</name>
</gene>
<dbReference type="EMBL" id="DF973371">
    <property type="protein sequence ID" value="GAU28312.1"/>
    <property type="molecule type" value="Genomic_DNA"/>
</dbReference>
<dbReference type="PANTHER" id="PTHR13318:SF106">
    <property type="entry name" value="F-BOX_LRR-REPEAT PROTEIN 2"/>
    <property type="match status" value="1"/>
</dbReference>